<feature type="domain" description="Peptidase C1A papain C-terminal" evidence="6">
    <location>
        <begin position="398"/>
        <end position="594"/>
    </location>
</feature>
<evidence type="ECO:0000256" key="1">
    <source>
        <dbReference type="ARBA" id="ARBA00008455"/>
    </source>
</evidence>
<dbReference type="EMBL" id="SEYY01006328">
    <property type="protein sequence ID" value="KAB7502936.1"/>
    <property type="molecule type" value="Genomic_DNA"/>
</dbReference>
<dbReference type="SUPFAM" id="SSF54001">
    <property type="entry name" value="Cysteine proteinases"/>
    <property type="match status" value="2"/>
</dbReference>
<proteinExistence type="inferred from homology"/>
<evidence type="ECO:0000259" key="6">
    <source>
        <dbReference type="SMART" id="SM00645"/>
    </source>
</evidence>
<keyword evidence="4" id="KW-0788">Thiol protease</keyword>
<comment type="similarity">
    <text evidence="1">Belongs to the peptidase C1 family.</text>
</comment>
<dbReference type="Gene3D" id="3.90.70.10">
    <property type="entry name" value="Cysteine proteinases"/>
    <property type="match status" value="2"/>
</dbReference>
<dbReference type="PROSITE" id="PS00640">
    <property type="entry name" value="THIOL_PROTEASE_ASN"/>
    <property type="match status" value="1"/>
</dbReference>
<dbReference type="GO" id="GO:0006508">
    <property type="term" value="P:proteolysis"/>
    <property type="evidence" value="ECO:0007669"/>
    <property type="project" value="UniProtKB-KW"/>
</dbReference>
<dbReference type="GO" id="GO:0008234">
    <property type="term" value="F:cysteine-type peptidase activity"/>
    <property type="evidence" value="ECO:0007669"/>
    <property type="project" value="UniProtKB-KW"/>
</dbReference>
<accession>A0A5N5T8K0</accession>
<dbReference type="SMART" id="SM00848">
    <property type="entry name" value="Inhibitor_I29"/>
    <property type="match status" value="2"/>
</dbReference>
<evidence type="ECO:0000256" key="5">
    <source>
        <dbReference type="ARBA" id="ARBA00023157"/>
    </source>
</evidence>
<evidence type="ECO:0000313" key="9">
    <source>
        <dbReference type="Proteomes" id="UP000326759"/>
    </source>
</evidence>
<dbReference type="FunFam" id="3.90.70.10:FF:000006">
    <property type="entry name" value="Cathepsin S"/>
    <property type="match status" value="2"/>
</dbReference>
<dbReference type="InterPro" id="IPR013201">
    <property type="entry name" value="Prot_inhib_I29"/>
</dbReference>
<dbReference type="PANTHER" id="PTHR12411">
    <property type="entry name" value="CYSTEINE PROTEASE FAMILY C1-RELATED"/>
    <property type="match status" value="1"/>
</dbReference>
<sequence length="599" mass="66214">MIAFASAKVNIDSEWEFYKEKFNKRYSPEEDTQRYKIFQQNKLKIAEHNKRFEEGKETFKMGINQFADKIPEEPHLLNEFKKHTGENKKGARVHKTRPGYSYPKSVDWRESGCISGVKDQGQCGSPWTFVVSESLEAACCLKNGYLVSLSTQNLIDCVEGASCSGGVMNDPAFDYIESSGGLDTEASYPFTGQQGVCHFDPANIGCPCSGYVSIPSGSEDDLLTAVATAGPVTAAIDASRVSFQLYASGVYYDASCSSVILGHSVLIVGYGTENSAEFWLVKNSWGVSWGENGYIKMARNRDNNCGIASDAAYPLEKFNKQYSTREDLRRQKIFGENKIKIADHNKRFEDGKESFKLGINQFADMLPNELDQFKGLKEKPNKKKSGQKISNFQRDVAYPDSVDWRESGCVSPVKNQGQCGSSWAFAVSGSIESVCCIKYGDPVALSTQNLIDCVSYGCNGGFFSDGYVYCAQNDGLDTEESYPYTGLQDTCQFDAANAHCSCSGYVTIAPGDEDELLAAIATVGPVAAAIDASQYSFQLYVSGVYYEENCSSDQVDHGVLVIGYGTENEEDYWIVKNSWGDTWGEAEKLFYFPLLRLKF</sequence>
<feature type="domain" description="Cathepsin propeptide inhibitor" evidence="7">
    <location>
        <begin position="315"/>
        <end position="370"/>
    </location>
</feature>
<keyword evidence="9" id="KW-1185">Reference proteome</keyword>
<dbReference type="InterPro" id="IPR000668">
    <property type="entry name" value="Peptidase_C1A_C"/>
</dbReference>
<dbReference type="SMART" id="SM00645">
    <property type="entry name" value="Pept_C1"/>
    <property type="match status" value="2"/>
</dbReference>
<dbReference type="Pfam" id="PF00112">
    <property type="entry name" value="Peptidase_C1"/>
    <property type="match status" value="2"/>
</dbReference>
<evidence type="ECO:0000256" key="4">
    <source>
        <dbReference type="ARBA" id="ARBA00022807"/>
    </source>
</evidence>
<dbReference type="Proteomes" id="UP000326759">
    <property type="component" value="Unassembled WGS sequence"/>
</dbReference>
<evidence type="ECO:0000256" key="3">
    <source>
        <dbReference type="ARBA" id="ARBA00022801"/>
    </source>
</evidence>
<dbReference type="InterPro" id="IPR013128">
    <property type="entry name" value="Peptidase_C1A"/>
</dbReference>
<dbReference type="InterPro" id="IPR025660">
    <property type="entry name" value="Pept_his_AS"/>
</dbReference>
<dbReference type="InterPro" id="IPR039417">
    <property type="entry name" value="Peptidase_C1A_papain-like"/>
</dbReference>
<comment type="caution">
    <text evidence="8">The sequence shown here is derived from an EMBL/GenBank/DDBJ whole genome shotgun (WGS) entry which is preliminary data.</text>
</comment>
<keyword evidence="3" id="KW-0378">Hydrolase</keyword>
<evidence type="ECO:0000256" key="2">
    <source>
        <dbReference type="ARBA" id="ARBA00022670"/>
    </source>
</evidence>
<dbReference type="PRINTS" id="PR00705">
    <property type="entry name" value="PAPAIN"/>
</dbReference>
<dbReference type="AlphaFoldDB" id="A0A5N5T8K0"/>
<dbReference type="InterPro" id="IPR025661">
    <property type="entry name" value="Pept_asp_AS"/>
</dbReference>
<reference evidence="8 9" key="1">
    <citation type="journal article" date="2019" name="PLoS Biol.">
        <title>Sex chromosomes control vertical transmission of feminizing Wolbachia symbionts in an isopod.</title>
        <authorList>
            <person name="Becking T."/>
            <person name="Chebbi M.A."/>
            <person name="Giraud I."/>
            <person name="Moumen B."/>
            <person name="Laverre T."/>
            <person name="Caubet Y."/>
            <person name="Peccoud J."/>
            <person name="Gilbert C."/>
            <person name="Cordaux R."/>
        </authorList>
    </citation>
    <scope>NUCLEOTIDE SEQUENCE [LARGE SCALE GENOMIC DNA]</scope>
    <source>
        <strain evidence="8">ANa2</strain>
        <tissue evidence="8">Whole body excluding digestive tract and cuticle</tissue>
    </source>
</reference>
<organism evidence="8 9">
    <name type="scientific">Armadillidium nasatum</name>
    <dbReference type="NCBI Taxonomy" id="96803"/>
    <lineage>
        <taxon>Eukaryota</taxon>
        <taxon>Metazoa</taxon>
        <taxon>Ecdysozoa</taxon>
        <taxon>Arthropoda</taxon>
        <taxon>Crustacea</taxon>
        <taxon>Multicrustacea</taxon>
        <taxon>Malacostraca</taxon>
        <taxon>Eumalacostraca</taxon>
        <taxon>Peracarida</taxon>
        <taxon>Isopoda</taxon>
        <taxon>Oniscidea</taxon>
        <taxon>Crinocheta</taxon>
        <taxon>Armadillidiidae</taxon>
        <taxon>Armadillidium</taxon>
    </lineage>
</organism>
<dbReference type="PROSITE" id="PS00639">
    <property type="entry name" value="THIOL_PROTEASE_HIS"/>
    <property type="match status" value="2"/>
</dbReference>
<dbReference type="CDD" id="cd02248">
    <property type="entry name" value="Peptidase_C1A"/>
    <property type="match status" value="2"/>
</dbReference>
<dbReference type="Pfam" id="PF08246">
    <property type="entry name" value="Inhibitor_I29"/>
    <property type="match status" value="2"/>
</dbReference>
<protein>
    <submittedName>
        <fullName evidence="8">Cathepsin L</fullName>
    </submittedName>
</protein>
<dbReference type="InterPro" id="IPR038765">
    <property type="entry name" value="Papain-like_cys_pep_sf"/>
</dbReference>
<dbReference type="OrthoDB" id="3789175at2759"/>
<gene>
    <name evidence="8" type="primary">CATL_1</name>
    <name evidence="8" type="ORF">Anas_11513</name>
</gene>
<evidence type="ECO:0000259" key="7">
    <source>
        <dbReference type="SMART" id="SM00848"/>
    </source>
</evidence>
<feature type="domain" description="Cathepsin propeptide inhibitor" evidence="7">
    <location>
        <begin position="15"/>
        <end position="74"/>
    </location>
</feature>
<evidence type="ECO:0000313" key="8">
    <source>
        <dbReference type="EMBL" id="KAB7502936.1"/>
    </source>
</evidence>
<keyword evidence="2" id="KW-0645">Protease</keyword>
<feature type="domain" description="Peptidase C1A papain C-terminal" evidence="6">
    <location>
        <begin position="102"/>
        <end position="315"/>
    </location>
</feature>
<keyword evidence="5" id="KW-1015">Disulfide bond</keyword>
<name>A0A5N5T8K0_9CRUS</name>